<dbReference type="Pfam" id="PF07589">
    <property type="entry name" value="PEP-CTERM"/>
    <property type="match status" value="1"/>
</dbReference>
<sequence length="378" mass="39259">MKATFTPSRLARTLVVAAAAITVAPATWAAVQHHYHVTDLGNVSGASLNDAGQVVGTRERAGGGVTSFVWDAKAGFLDIGSSTGLSVVATDISSNGTVVGHSYGNGQSASPFVWNRQKGLQKINLPASALYGEAVSINDHGTVLLKVRFSNADSIYTWSAGSGLKPLLQGAPDGVGFFPTAINNNGAVTGYNGSTTPPNPFVVSGQGRKTDFGTPGGTWAGPAGINGNGWVVGTGAIAGGEEICDEWGSCWIEENRHAFVWNAETGFIDLDAGKKGVDSFGSAINDKGQVVGLTIGEGAFVWQSGKKTFLNSVLIEDGYVVTDPRAINNQGQILAFSQDGRTVLLSPAPEPETIALFVVGLGALAWRARRRQLRAAQA</sequence>
<dbReference type="AlphaFoldDB" id="A0A0G3BWQ7"/>
<evidence type="ECO:0000259" key="2">
    <source>
        <dbReference type="Pfam" id="PF07589"/>
    </source>
</evidence>
<proteinExistence type="predicted"/>
<dbReference type="STRING" id="413882.AAW51_4289"/>
<protein>
    <submittedName>
        <fullName evidence="3">Autotransporter beta-domain protein</fullName>
    </submittedName>
</protein>
<dbReference type="NCBIfam" id="TIGR02595">
    <property type="entry name" value="PEP_CTERM"/>
    <property type="match status" value="1"/>
</dbReference>
<feature type="domain" description="Ice-binding protein C-terminal" evidence="2">
    <location>
        <begin position="347"/>
        <end position="370"/>
    </location>
</feature>
<keyword evidence="1" id="KW-0732">Signal</keyword>
<evidence type="ECO:0000313" key="3">
    <source>
        <dbReference type="EMBL" id="AKJ30980.1"/>
    </source>
</evidence>
<dbReference type="RefSeq" id="WP_047196215.1">
    <property type="nucleotide sequence ID" value="NZ_CP011371.1"/>
</dbReference>
<dbReference type="Proteomes" id="UP000035352">
    <property type="component" value="Chromosome"/>
</dbReference>
<evidence type="ECO:0000313" key="4">
    <source>
        <dbReference type="Proteomes" id="UP000035352"/>
    </source>
</evidence>
<reference evidence="3 4" key="1">
    <citation type="submission" date="2015-05" db="EMBL/GenBank/DDBJ databases">
        <authorList>
            <person name="Tang B."/>
            <person name="Yu Y."/>
        </authorList>
    </citation>
    <scope>NUCLEOTIDE SEQUENCE [LARGE SCALE GENOMIC DNA]</scope>
    <source>
        <strain evidence="3 4">DSM 7029</strain>
    </source>
</reference>
<dbReference type="OrthoDB" id="8746727at2"/>
<dbReference type="InterPro" id="IPR013424">
    <property type="entry name" value="Ice-binding_C"/>
</dbReference>
<evidence type="ECO:0000256" key="1">
    <source>
        <dbReference type="SAM" id="SignalP"/>
    </source>
</evidence>
<organism evidence="3 4">
    <name type="scientific">Caldimonas brevitalea</name>
    <dbReference type="NCBI Taxonomy" id="413882"/>
    <lineage>
        <taxon>Bacteria</taxon>
        <taxon>Pseudomonadati</taxon>
        <taxon>Pseudomonadota</taxon>
        <taxon>Betaproteobacteria</taxon>
        <taxon>Burkholderiales</taxon>
        <taxon>Sphaerotilaceae</taxon>
        <taxon>Caldimonas</taxon>
    </lineage>
</organism>
<feature type="chain" id="PRO_5002551870" evidence="1">
    <location>
        <begin position="30"/>
        <end position="378"/>
    </location>
</feature>
<dbReference type="EMBL" id="CP011371">
    <property type="protein sequence ID" value="AKJ30980.1"/>
    <property type="molecule type" value="Genomic_DNA"/>
</dbReference>
<gene>
    <name evidence="3" type="ORF">AAW51_4289</name>
</gene>
<keyword evidence="4" id="KW-1185">Reference proteome</keyword>
<name>A0A0G3BWQ7_9BURK</name>
<accession>A0A0G3BWQ7</accession>
<feature type="signal peptide" evidence="1">
    <location>
        <begin position="1"/>
        <end position="29"/>
    </location>
</feature>
<dbReference type="KEGG" id="pbh:AAW51_4289"/>